<sequence length="184" mass="20728">MAEPNFGIRSNIPIQTQPEPLKGSNDSLTLVATNPGAIQRTKITTHQAHKNLGSDFQQSSQPSQVPLSKRQITKKPETLRDALETFGKGVEHTKKVIENIRKETPTTHKEKKMHSNRIKDAIKHMKGLEKAILKETKEVRREHYMAGHPAFNVSETPENQALYQDSSGLLDTLSKNIKTLKSMR</sequence>
<dbReference type="STRING" id="305900.GV64_24065"/>
<dbReference type="Proteomes" id="UP000027997">
    <property type="component" value="Unassembled WGS sequence"/>
</dbReference>
<evidence type="ECO:0000313" key="2">
    <source>
        <dbReference type="EMBL" id="KEI73389.1"/>
    </source>
</evidence>
<accession>A0A081KGW3</accession>
<evidence type="ECO:0000256" key="1">
    <source>
        <dbReference type="SAM" id="MobiDB-lite"/>
    </source>
</evidence>
<reference evidence="2 3" key="1">
    <citation type="submission" date="2014-06" db="EMBL/GenBank/DDBJ databases">
        <title>Whole Genome Sequences of Three Symbiotic Endozoicomonas Bacteria.</title>
        <authorList>
            <person name="Neave M.J."/>
            <person name="Apprill A."/>
            <person name="Voolstra C.R."/>
        </authorList>
    </citation>
    <scope>NUCLEOTIDE SEQUENCE [LARGE SCALE GENOMIC DNA]</scope>
    <source>
        <strain evidence="2 3">DSM 22380</strain>
    </source>
</reference>
<evidence type="ECO:0000313" key="3">
    <source>
        <dbReference type="Proteomes" id="UP000027997"/>
    </source>
</evidence>
<protein>
    <submittedName>
        <fullName evidence="2">Uncharacterized protein</fullName>
    </submittedName>
</protein>
<organism evidence="2 3">
    <name type="scientific">Endozoicomonas elysicola</name>
    <dbReference type="NCBI Taxonomy" id="305900"/>
    <lineage>
        <taxon>Bacteria</taxon>
        <taxon>Pseudomonadati</taxon>
        <taxon>Pseudomonadota</taxon>
        <taxon>Gammaproteobacteria</taxon>
        <taxon>Oceanospirillales</taxon>
        <taxon>Endozoicomonadaceae</taxon>
        <taxon>Endozoicomonas</taxon>
    </lineage>
</organism>
<name>A0A081KGW3_9GAMM</name>
<dbReference type="EMBL" id="JOJP01000001">
    <property type="protein sequence ID" value="KEI73389.1"/>
    <property type="molecule type" value="Genomic_DNA"/>
</dbReference>
<keyword evidence="3" id="KW-1185">Reference proteome</keyword>
<dbReference type="AlphaFoldDB" id="A0A081KGW3"/>
<feature type="compositionally biased region" description="Polar residues" evidence="1">
    <location>
        <begin position="12"/>
        <end position="26"/>
    </location>
</feature>
<feature type="region of interest" description="Disordered" evidence="1">
    <location>
        <begin position="1"/>
        <end position="26"/>
    </location>
</feature>
<comment type="caution">
    <text evidence="2">The sequence shown here is derived from an EMBL/GenBank/DDBJ whole genome shotgun (WGS) entry which is preliminary data.</text>
</comment>
<gene>
    <name evidence="2" type="ORF">GV64_24065</name>
</gene>
<dbReference type="RefSeq" id="WP_020581932.1">
    <property type="nucleotide sequence ID" value="NZ_JOJP01000001.1"/>
</dbReference>
<proteinExistence type="predicted"/>